<comment type="similarity">
    <text evidence="2">Belongs to the class-I pyridoxal-phosphate-dependent aminotransferase family.</text>
</comment>
<dbReference type="InterPro" id="IPR015424">
    <property type="entry name" value="PyrdxlP-dep_Trfase"/>
</dbReference>
<dbReference type="Proteomes" id="UP000697710">
    <property type="component" value="Unassembled WGS sequence"/>
</dbReference>
<feature type="domain" description="Aminotransferase class I/classII large" evidence="6">
    <location>
        <begin position="6"/>
        <end position="132"/>
    </location>
</feature>
<dbReference type="GO" id="GO:0030170">
    <property type="term" value="F:pyridoxal phosphate binding"/>
    <property type="evidence" value="ECO:0007669"/>
    <property type="project" value="InterPro"/>
</dbReference>
<dbReference type="Gene3D" id="3.90.1150.10">
    <property type="entry name" value="Aspartate Aminotransferase, domain 1"/>
    <property type="match status" value="1"/>
</dbReference>
<evidence type="ECO:0000256" key="2">
    <source>
        <dbReference type="ARBA" id="ARBA00007441"/>
    </source>
</evidence>
<keyword evidence="5" id="KW-0663">Pyridoxal phosphate</keyword>
<comment type="caution">
    <text evidence="7">The sequence shown here is derived from an EMBL/GenBank/DDBJ whole genome shotgun (WGS) entry which is preliminary data.</text>
</comment>
<feature type="non-terminal residue" evidence="7">
    <location>
        <position position="1"/>
    </location>
</feature>
<proteinExistence type="inferred from homology"/>
<evidence type="ECO:0000256" key="5">
    <source>
        <dbReference type="ARBA" id="ARBA00022898"/>
    </source>
</evidence>
<dbReference type="InterPro" id="IPR015422">
    <property type="entry name" value="PyrdxlP-dep_Trfase_small"/>
</dbReference>
<evidence type="ECO:0000313" key="8">
    <source>
        <dbReference type="Proteomes" id="UP000697710"/>
    </source>
</evidence>
<sequence>HSGAWGPRPEQIATAEFLESRSEIEAYHAEMKAGVRRRLDLLYEGMEALRHDGFPVQVIPPMGAIYLSVRFAVNGARTRDGETVTSNEDVRRYLLRRAGVAVVPFEAFGTSGEAGWFRMSVGAISEAACRDLFPRLREALRQLQG</sequence>
<dbReference type="InterPro" id="IPR004839">
    <property type="entry name" value="Aminotransferase_I/II_large"/>
</dbReference>
<dbReference type="GO" id="GO:0008483">
    <property type="term" value="F:transaminase activity"/>
    <property type="evidence" value="ECO:0007669"/>
    <property type="project" value="UniProtKB-KW"/>
</dbReference>
<comment type="cofactor">
    <cofactor evidence="1">
        <name>pyridoxal 5'-phosphate</name>
        <dbReference type="ChEBI" id="CHEBI:597326"/>
    </cofactor>
</comment>
<evidence type="ECO:0000259" key="6">
    <source>
        <dbReference type="Pfam" id="PF00155"/>
    </source>
</evidence>
<protein>
    <submittedName>
        <fullName evidence="7">Aminotransferase class I/II-fold pyridoxal phosphate-dependent enzyme</fullName>
    </submittedName>
</protein>
<dbReference type="PANTHER" id="PTHR46383">
    <property type="entry name" value="ASPARTATE AMINOTRANSFERASE"/>
    <property type="match status" value="1"/>
</dbReference>
<reference evidence="7" key="2">
    <citation type="journal article" date="2021" name="Microbiome">
        <title>Successional dynamics and alternative stable states in a saline activated sludge microbial community over 9 years.</title>
        <authorList>
            <person name="Wang Y."/>
            <person name="Ye J."/>
            <person name="Ju F."/>
            <person name="Liu L."/>
            <person name="Boyd J.A."/>
            <person name="Deng Y."/>
            <person name="Parks D.H."/>
            <person name="Jiang X."/>
            <person name="Yin X."/>
            <person name="Woodcroft B.J."/>
            <person name="Tyson G.W."/>
            <person name="Hugenholtz P."/>
            <person name="Polz M.F."/>
            <person name="Zhang T."/>
        </authorList>
    </citation>
    <scope>NUCLEOTIDE SEQUENCE</scope>
    <source>
        <strain evidence="7">HKST-UBA01</strain>
    </source>
</reference>
<gene>
    <name evidence="7" type="ORF">KC729_19600</name>
</gene>
<dbReference type="Pfam" id="PF00155">
    <property type="entry name" value="Aminotran_1_2"/>
    <property type="match status" value="1"/>
</dbReference>
<dbReference type="AlphaFoldDB" id="A0A956RR23"/>
<evidence type="ECO:0000313" key="7">
    <source>
        <dbReference type="EMBL" id="MCA9729898.1"/>
    </source>
</evidence>
<organism evidence="7 8">
    <name type="scientific">Eiseniibacteriota bacterium</name>
    <dbReference type="NCBI Taxonomy" id="2212470"/>
    <lineage>
        <taxon>Bacteria</taxon>
        <taxon>Candidatus Eiseniibacteriota</taxon>
    </lineage>
</organism>
<evidence type="ECO:0000256" key="4">
    <source>
        <dbReference type="ARBA" id="ARBA00022679"/>
    </source>
</evidence>
<evidence type="ECO:0000256" key="3">
    <source>
        <dbReference type="ARBA" id="ARBA00022576"/>
    </source>
</evidence>
<accession>A0A956RR23</accession>
<keyword evidence="4" id="KW-0808">Transferase</keyword>
<dbReference type="InterPro" id="IPR050596">
    <property type="entry name" value="AspAT/PAT-like"/>
</dbReference>
<dbReference type="GO" id="GO:0006520">
    <property type="term" value="P:amino acid metabolic process"/>
    <property type="evidence" value="ECO:0007669"/>
    <property type="project" value="InterPro"/>
</dbReference>
<name>A0A956RR23_UNCEI</name>
<dbReference type="PANTHER" id="PTHR46383:SF5">
    <property type="entry name" value="AMINOTRANSFERASE CLASS I_CLASSII DOMAIN-CONTAINING PROTEIN"/>
    <property type="match status" value="1"/>
</dbReference>
<dbReference type="EMBL" id="JAGQHR010000889">
    <property type="protein sequence ID" value="MCA9729898.1"/>
    <property type="molecule type" value="Genomic_DNA"/>
</dbReference>
<evidence type="ECO:0000256" key="1">
    <source>
        <dbReference type="ARBA" id="ARBA00001933"/>
    </source>
</evidence>
<dbReference type="SUPFAM" id="SSF53383">
    <property type="entry name" value="PLP-dependent transferases"/>
    <property type="match status" value="1"/>
</dbReference>
<keyword evidence="3 7" id="KW-0032">Aminotransferase</keyword>
<reference evidence="7" key="1">
    <citation type="submission" date="2020-04" db="EMBL/GenBank/DDBJ databases">
        <authorList>
            <person name="Zhang T."/>
        </authorList>
    </citation>
    <scope>NUCLEOTIDE SEQUENCE</scope>
    <source>
        <strain evidence="7">HKST-UBA01</strain>
    </source>
</reference>